<dbReference type="EMBL" id="VSRR010012153">
    <property type="protein sequence ID" value="MPC54156.1"/>
    <property type="molecule type" value="Genomic_DNA"/>
</dbReference>
<gene>
    <name evidence="2" type="ORF">E2C01_048064</name>
</gene>
<proteinExistence type="predicted"/>
<name>A0A5B7G9J5_PORTR</name>
<comment type="caution">
    <text evidence="2">The sequence shown here is derived from an EMBL/GenBank/DDBJ whole genome shotgun (WGS) entry which is preliminary data.</text>
</comment>
<reference evidence="2 3" key="1">
    <citation type="submission" date="2019-05" db="EMBL/GenBank/DDBJ databases">
        <title>Another draft genome of Portunus trituberculatus and its Hox gene families provides insights of decapod evolution.</title>
        <authorList>
            <person name="Jeong J.-H."/>
            <person name="Song I."/>
            <person name="Kim S."/>
            <person name="Choi T."/>
            <person name="Kim D."/>
            <person name="Ryu S."/>
            <person name="Kim W."/>
        </authorList>
    </citation>
    <scope>NUCLEOTIDE SEQUENCE [LARGE SCALE GENOMIC DNA]</scope>
    <source>
        <tissue evidence="2">Muscle</tissue>
    </source>
</reference>
<feature type="compositionally biased region" description="Polar residues" evidence="1">
    <location>
        <begin position="1"/>
        <end position="11"/>
    </location>
</feature>
<organism evidence="2 3">
    <name type="scientific">Portunus trituberculatus</name>
    <name type="common">Swimming crab</name>
    <name type="synonym">Neptunus trituberculatus</name>
    <dbReference type="NCBI Taxonomy" id="210409"/>
    <lineage>
        <taxon>Eukaryota</taxon>
        <taxon>Metazoa</taxon>
        <taxon>Ecdysozoa</taxon>
        <taxon>Arthropoda</taxon>
        <taxon>Crustacea</taxon>
        <taxon>Multicrustacea</taxon>
        <taxon>Malacostraca</taxon>
        <taxon>Eumalacostraca</taxon>
        <taxon>Eucarida</taxon>
        <taxon>Decapoda</taxon>
        <taxon>Pleocyemata</taxon>
        <taxon>Brachyura</taxon>
        <taxon>Eubrachyura</taxon>
        <taxon>Portunoidea</taxon>
        <taxon>Portunidae</taxon>
        <taxon>Portuninae</taxon>
        <taxon>Portunus</taxon>
    </lineage>
</organism>
<dbReference type="Proteomes" id="UP000324222">
    <property type="component" value="Unassembled WGS sequence"/>
</dbReference>
<feature type="region of interest" description="Disordered" evidence="1">
    <location>
        <begin position="1"/>
        <end position="68"/>
    </location>
</feature>
<dbReference type="AlphaFoldDB" id="A0A5B7G9J5"/>
<evidence type="ECO:0000256" key="1">
    <source>
        <dbReference type="SAM" id="MobiDB-lite"/>
    </source>
</evidence>
<sequence>MESSSDNAKSSSRLEAEANSKHSIGPGKASTETKQAKQGTASTGEPGRERQGRALEPGKVNINMITPA</sequence>
<protein>
    <submittedName>
        <fullName evidence="2">Uncharacterized protein</fullName>
    </submittedName>
</protein>
<evidence type="ECO:0000313" key="3">
    <source>
        <dbReference type="Proteomes" id="UP000324222"/>
    </source>
</evidence>
<keyword evidence="3" id="KW-1185">Reference proteome</keyword>
<evidence type="ECO:0000313" key="2">
    <source>
        <dbReference type="EMBL" id="MPC54156.1"/>
    </source>
</evidence>
<feature type="compositionally biased region" description="Polar residues" evidence="1">
    <location>
        <begin position="30"/>
        <end position="43"/>
    </location>
</feature>
<accession>A0A5B7G9J5</accession>